<dbReference type="InterPro" id="IPR038194">
    <property type="entry name" value="DUF3861_sf"/>
</dbReference>
<dbReference type="Proteomes" id="UP000199041">
    <property type="component" value="Unassembled WGS sequence"/>
</dbReference>
<name>A0A1H4B9L0_9BACT</name>
<gene>
    <name evidence="1" type="ORF">SAMN05192529_11938</name>
</gene>
<keyword evidence="2" id="KW-1185">Reference proteome</keyword>
<dbReference type="InterPro" id="IPR024476">
    <property type="entry name" value="DUF3861"/>
</dbReference>
<protein>
    <recommendedName>
        <fullName evidence="3">DUF3861 domain-containing protein</fullName>
    </recommendedName>
</protein>
<dbReference type="EMBL" id="FNQY01000019">
    <property type="protein sequence ID" value="SEA44853.1"/>
    <property type="molecule type" value="Genomic_DNA"/>
</dbReference>
<accession>A0A1H4B9L0</accession>
<dbReference type="OrthoDB" id="119700at2"/>
<reference evidence="1 2" key="1">
    <citation type="submission" date="2016-10" db="EMBL/GenBank/DDBJ databases">
        <authorList>
            <person name="de Groot N.N."/>
        </authorList>
    </citation>
    <scope>NUCLEOTIDE SEQUENCE [LARGE SCALE GENOMIC DNA]</scope>
    <source>
        <strain evidence="1 2">Vu-144</strain>
    </source>
</reference>
<sequence length="100" mass="11877">MTEKRAHEYQIDIKHIKDIKGNAGNEQQVNLLFKNHDDIFKIMDMLTEKQLFENPQEARQFVLGLKLLGDVIMRNKQMELFSEMQPAFLNFMHKLKSKVK</sequence>
<proteinExistence type="predicted"/>
<dbReference type="RefSeq" id="WP_091399908.1">
    <property type="nucleotide sequence ID" value="NZ_FNQY01000019.1"/>
</dbReference>
<evidence type="ECO:0000313" key="2">
    <source>
        <dbReference type="Proteomes" id="UP000199041"/>
    </source>
</evidence>
<evidence type="ECO:0008006" key="3">
    <source>
        <dbReference type="Google" id="ProtNLM"/>
    </source>
</evidence>
<dbReference type="AlphaFoldDB" id="A0A1H4B9L0"/>
<dbReference type="Pfam" id="PF12977">
    <property type="entry name" value="DUF3861"/>
    <property type="match status" value="1"/>
</dbReference>
<organism evidence="1 2">
    <name type="scientific">Arachidicoccus rhizosphaerae</name>
    <dbReference type="NCBI Taxonomy" id="551991"/>
    <lineage>
        <taxon>Bacteria</taxon>
        <taxon>Pseudomonadati</taxon>
        <taxon>Bacteroidota</taxon>
        <taxon>Chitinophagia</taxon>
        <taxon>Chitinophagales</taxon>
        <taxon>Chitinophagaceae</taxon>
        <taxon>Arachidicoccus</taxon>
    </lineage>
</organism>
<evidence type="ECO:0000313" key="1">
    <source>
        <dbReference type="EMBL" id="SEA44853.1"/>
    </source>
</evidence>
<dbReference type="Gene3D" id="3.10.20.850">
    <property type="entry name" value="Protein of unknown function DUF3861"/>
    <property type="match status" value="1"/>
</dbReference>